<dbReference type="PANTHER" id="PTHR43031">
    <property type="entry name" value="FAD-DEPENDENT OXIDOREDUCTASE"/>
    <property type="match status" value="1"/>
</dbReference>
<name>A0A7W9MKF5_9ACTN</name>
<dbReference type="PRINTS" id="PR00778">
    <property type="entry name" value="HTHARSR"/>
</dbReference>
<dbReference type="PROSITE" id="PS50206">
    <property type="entry name" value="RHODANESE_3"/>
    <property type="match status" value="1"/>
</dbReference>
<keyword evidence="3" id="KW-0238">DNA-binding</keyword>
<evidence type="ECO:0000313" key="4">
    <source>
        <dbReference type="Proteomes" id="UP000540685"/>
    </source>
</evidence>
<feature type="domain" description="HTH arsR-type" evidence="2">
    <location>
        <begin position="1"/>
        <end position="92"/>
    </location>
</feature>
<dbReference type="AlphaFoldDB" id="A0A7W9MKF5"/>
<gene>
    <name evidence="3" type="ORF">F4562_006738</name>
</gene>
<feature type="domain" description="Rhodanese" evidence="1">
    <location>
        <begin position="126"/>
        <end position="215"/>
    </location>
</feature>
<dbReference type="InterPro" id="IPR001845">
    <property type="entry name" value="HTH_ArsR_DNA-bd_dom"/>
</dbReference>
<keyword evidence="3" id="KW-0808">Transferase</keyword>
<dbReference type="Pfam" id="PF01022">
    <property type="entry name" value="HTH_5"/>
    <property type="match status" value="1"/>
</dbReference>
<comment type="caution">
    <text evidence="3">The sequence shown here is derived from an EMBL/GenBank/DDBJ whole genome shotgun (WGS) entry which is preliminary data.</text>
</comment>
<proteinExistence type="predicted"/>
<dbReference type="NCBIfam" id="NF033788">
    <property type="entry name" value="HTH_metalloreg"/>
    <property type="match status" value="1"/>
</dbReference>
<dbReference type="InterPro" id="IPR050229">
    <property type="entry name" value="GlpE_sulfurtransferase"/>
</dbReference>
<dbReference type="InterPro" id="IPR036390">
    <property type="entry name" value="WH_DNA-bd_sf"/>
</dbReference>
<dbReference type="Pfam" id="PF00581">
    <property type="entry name" value="Rhodanese"/>
    <property type="match status" value="1"/>
</dbReference>
<organism evidence="3 4">
    <name type="scientific">Streptosporangium becharense</name>
    <dbReference type="NCBI Taxonomy" id="1816182"/>
    <lineage>
        <taxon>Bacteria</taxon>
        <taxon>Bacillati</taxon>
        <taxon>Actinomycetota</taxon>
        <taxon>Actinomycetes</taxon>
        <taxon>Streptosporangiales</taxon>
        <taxon>Streptosporangiaceae</taxon>
        <taxon>Streptosporangium</taxon>
    </lineage>
</organism>
<dbReference type="EMBL" id="JACHMP010000001">
    <property type="protein sequence ID" value="MBB5823676.1"/>
    <property type="molecule type" value="Genomic_DNA"/>
</dbReference>
<dbReference type="GO" id="GO:0016740">
    <property type="term" value="F:transferase activity"/>
    <property type="evidence" value="ECO:0007669"/>
    <property type="project" value="UniProtKB-KW"/>
</dbReference>
<dbReference type="GO" id="GO:0003677">
    <property type="term" value="F:DNA binding"/>
    <property type="evidence" value="ECO:0007669"/>
    <property type="project" value="UniProtKB-KW"/>
</dbReference>
<dbReference type="PROSITE" id="PS50987">
    <property type="entry name" value="HTH_ARSR_2"/>
    <property type="match status" value="1"/>
</dbReference>
<sequence length="218" mass="23725">MVSDELATVVKAMANGRRLEVIEMLAQGEHSVEALSRMLGMGVTTTSAHLQTLKQAGLVTTRRERTTVFYRLAGDDVAELYLAAKRVGLRRSAKLREAVVSYLGQADVPGQADAARPAPVVDPAAVTPQMTVIDVRPREEFEAGHFPGAVSLPLSELEERFGEIPADAEVVVYCRGEFCRMAREAAAWLREQGVDAKAMDEGVIEWRGTKEVELDAAS</sequence>
<dbReference type="CDD" id="cd00158">
    <property type="entry name" value="RHOD"/>
    <property type="match status" value="1"/>
</dbReference>
<dbReference type="InterPro" id="IPR001763">
    <property type="entry name" value="Rhodanese-like_dom"/>
</dbReference>
<dbReference type="SUPFAM" id="SSF46785">
    <property type="entry name" value="Winged helix' DNA-binding domain"/>
    <property type="match status" value="1"/>
</dbReference>
<evidence type="ECO:0000259" key="2">
    <source>
        <dbReference type="PROSITE" id="PS50987"/>
    </source>
</evidence>
<dbReference type="PANTHER" id="PTHR43031:SF1">
    <property type="entry name" value="PYRIDINE NUCLEOTIDE-DISULPHIDE OXIDOREDUCTASE"/>
    <property type="match status" value="1"/>
</dbReference>
<protein>
    <submittedName>
        <fullName evidence="3">Rhodanese-related sulfurtransferase/DNA-binding transcriptional ArsR family regulator</fullName>
    </submittedName>
</protein>
<dbReference type="CDD" id="cd00090">
    <property type="entry name" value="HTH_ARSR"/>
    <property type="match status" value="1"/>
</dbReference>
<dbReference type="Gene3D" id="3.40.250.10">
    <property type="entry name" value="Rhodanese-like domain"/>
    <property type="match status" value="1"/>
</dbReference>
<dbReference type="InterPro" id="IPR036873">
    <property type="entry name" value="Rhodanese-like_dom_sf"/>
</dbReference>
<accession>A0A7W9MKF5</accession>
<dbReference type="InterPro" id="IPR011991">
    <property type="entry name" value="ArsR-like_HTH"/>
</dbReference>
<reference evidence="3 4" key="1">
    <citation type="submission" date="2020-08" db="EMBL/GenBank/DDBJ databases">
        <title>Sequencing the genomes of 1000 actinobacteria strains.</title>
        <authorList>
            <person name="Klenk H.-P."/>
        </authorList>
    </citation>
    <scope>NUCLEOTIDE SEQUENCE [LARGE SCALE GENOMIC DNA]</scope>
    <source>
        <strain evidence="3 4">DSM 46887</strain>
    </source>
</reference>
<keyword evidence="4" id="KW-1185">Reference proteome</keyword>
<dbReference type="GO" id="GO:0003700">
    <property type="term" value="F:DNA-binding transcription factor activity"/>
    <property type="evidence" value="ECO:0007669"/>
    <property type="project" value="InterPro"/>
</dbReference>
<dbReference type="SMART" id="SM00418">
    <property type="entry name" value="HTH_ARSR"/>
    <property type="match status" value="1"/>
</dbReference>
<dbReference type="SMART" id="SM00450">
    <property type="entry name" value="RHOD"/>
    <property type="match status" value="1"/>
</dbReference>
<dbReference type="InterPro" id="IPR036388">
    <property type="entry name" value="WH-like_DNA-bd_sf"/>
</dbReference>
<dbReference type="RefSeq" id="WP_312872198.1">
    <property type="nucleotide sequence ID" value="NZ_JACHMP010000001.1"/>
</dbReference>
<dbReference type="Proteomes" id="UP000540685">
    <property type="component" value="Unassembled WGS sequence"/>
</dbReference>
<dbReference type="SUPFAM" id="SSF52821">
    <property type="entry name" value="Rhodanese/Cell cycle control phosphatase"/>
    <property type="match status" value="1"/>
</dbReference>
<dbReference type="Gene3D" id="1.10.10.10">
    <property type="entry name" value="Winged helix-like DNA-binding domain superfamily/Winged helix DNA-binding domain"/>
    <property type="match status" value="1"/>
</dbReference>
<evidence type="ECO:0000259" key="1">
    <source>
        <dbReference type="PROSITE" id="PS50206"/>
    </source>
</evidence>
<evidence type="ECO:0000313" key="3">
    <source>
        <dbReference type="EMBL" id="MBB5823676.1"/>
    </source>
</evidence>